<evidence type="ECO:0000313" key="2">
    <source>
        <dbReference type="EMBL" id="EFJ26581.1"/>
    </source>
</evidence>
<keyword evidence="3" id="KW-1185">Reference proteome</keyword>
<gene>
    <name evidence="2" type="ORF">SELMODRAFT_412922</name>
</gene>
<evidence type="ECO:0000313" key="3">
    <source>
        <dbReference type="Proteomes" id="UP000001514"/>
    </source>
</evidence>
<keyword evidence="1" id="KW-0732">Signal</keyword>
<dbReference type="Proteomes" id="UP000001514">
    <property type="component" value="Unassembled WGS sequence"/>
</dbReference>
<dbReference type="EMBL" id="GL377584">
    <property type="protein sequence ID" value="EFJ26581.1"/>
    <property type="molecule type" value="Genomic_DNA"/>
</dbReference>
<evidence type="ECO:0000256" key="1">
    <source>
        <dbReference type="SAM" id="SignalP"/>
    </source>
</evidence>
<dbReference type="KEGG" id="smo:SELMODRAFT_412922"/>
<sequence length="424" mass="48383">MASVWLWLQFSYAVWQFLREAKFFRIPSALIYHTFKWLTDPIFGPPFSTATFGLVVQGQKWTYPMTVEHQLDSSDTRLGNSAHFLQRRQGTAYIVGYSAISSSYILKRHGTQFICSKVDHLLPQLCIADAFAWGEGFDSFMAEGATIETFTKRVLLMSSREHFLNKDFTRLLSLLPLMLDANGYGVASRFASVGIIALDLLSYPANRMWMAMKDVMVGCARLWISRIAKFTHRDFVTTFLCTISPRLRLCDQVVRNFYYVRKGEGVLVFGTCCADYFYPDLTALEEPEARELNPFMKLSSADIDSLNGAHEGQFEEKFGISNGWDYVEHRIGEATIKTVFVQNHGAFYNFIDNGHLHYGRCVSDDEQRRVRVALKWIENNGRMPVTCNHRGELRAVKFNTFVDGVAQAGFGVVKARMKKGSWVQ</sequence>
<feature type="chain" id="PRO_5003121941" evidence="1">
    <location>
        <begin position="17"/>
        <end position="424"/>
    </location>
</feature>
<dbReference type="Gramene" id="EFJ26581">
    <property type="protein sequence ID" value="EFJ26581"/>
    <property type="gene ID" value="SELMODRAFT_412922"/>
</dbReference>
<name>D8RMS0_SELML</name>
<dbReference type="AlphaFoldDB" id="D8RMS0"/>
<dbReference type="InParanoid" id="D8RMS0"/>
<dbReference type="HOGENOM" id="CLU_712503_0_0_1"/>
<protein>
    <submittedName>
        <fullName evidence="2">Uncharacterized protein</fullName>
    </submittedName>
</protein>
<organism evidence="3">
    <name type="scientific">Selaginella moellendorffii</name>
    <name type="common">Spikemoss</name>
    <dbReference type="NCBI Taxonomy" id="88036"/>
    <lineage>
        <taxon>Eukaryota</taxon>
        <taxon>Viridiplantae</taxon>
        <taxon>Streptophyta</taxon>
        <taxon>Embryophyta</taxon>
        <taxon>Tracheophyta</taxon>
        <taxon>Lycopodiopsida</taxon>
        <taxon>Selaginellales</taxon>
        <taxon>Selaginellaceae</taxon>
        <taxon>Selaginella</taxon>
    </lineage>
</organism>
<accession>D8RMS0</accession>
<reference evidence="2 3" key="1">
    <citation type="journal article" date="2011" name="Science">
        <title>The Selaginella genome identifies genetic changes associated with the evolution of vascular plants.</title>
        <authorList>
            <person name="Banks J.A."/>
            <person name="Nishiyama T."/>
            <person name="Hasebe M."/>
            <person name="Bowman J.L."/>
            <person name="Gribskov M."/>
            <person name="dePamphilis C."/>
            <person name="Albert V.A."/>
            <person name="Aono N."/>
            <person name="Aoyama T."/>
            <person name="Ambrose B.A."/>
            <person name="Ashton N.W."/>
            <person name="Axtell M.J."/>
            <person name="Barker E."/>
            <person name="Barker M.S."/>
            <person name="Bennetzen J.L."/>
            <person name="Bonawitz N.D."/>
            <person name="Chapple C."/>
            <person name="Cheng C."/>
            <person name="Correa L.G."/>
            <person name="Dacre M."/>
            <person name="DeBarry J."/>
            <person name="Dreyer I."/>
            <person name="Elias M."/>
            <person name="Engstrom E.M."/>
            <person name="Estelle M."/>
            <person name="Feng L."/>
            <person name="Finet C."/>
            <person name="Floyd S.K."/>
            <person name="Frommer W.B."/>
            <person name="Fujita T."/>
            <person name="Gramzow L."/>
            <person name="Gutensohn M."/>
            <person name="Harholt J."/>
            <person name="Hattori M."/>
            <person name="Heyl A."/>
            <person name="Hirai T."/>
            <person name="Hiwatashi Y."/>
            <person name="Ishikawa M."/>
            <person name="Iwata M."/>
            <person name="Karol K.G."/>
            <person name="Koehler B."/>
            <person name="Kolukisaoglu U."/>
            <person name="Kubo M."/>
            <person name="Kurata T."/>
            <person name="Lalonde S."/>
            <person name="Li K."/>
            <person name="Li Y."/>
            <person name="Litt A."/>
            <person name="Lyons E."/>
            <person name="Manning G."/>
            <person name="Maruyama T."/>
            <person name="Michael T.P."/>
            <person name="Mikami K."/>
            <person name="Miyazaki S."/>
            <person name="Morinaga S."/>
            <person name="Murata T."/>
            <person name="Mueller-Roeber B."/>
            <person name="Nelson D.R."/>
            <person name="Obara M."/>
            <person name="Oguri Y."/>
            <person name="Olmstead R.G."/>
            <person name="Onodera N."/>
            <person name="Petersen B.L."/>
            <person name="Pils B."/>
            <person name="Prigge M."/>
            <person name="Rensing S.A."/>
            <person name="Riano-Pachon D.M."/>
            <person name="Roberts A.W."/>
            <person name="Sato Y."/>
            <person name="Scheller H.V."/>
            <person name="Schulz B."/>
            <person name="Schulz C."/>
            <person name="Shakirov E.V."/>
            <person name="Shibagaki N."/>
            <person name="Shinohara N."/>
            <person name="Shippen D.E."/>
            <person name="Soerensen I."/>
            <person name="Sotooka R."/>
            <person name="Sugimoto N."/>
            <person name="Sugita M."/>
            <person name="Sumikawa N."/>
            <person name="Tanurdzic M."/>
            <person name="Theissen G."/>
            <person name="Ulvskov P."/>
            <person name="Wakazuki S."/>
            <person name="Weng J.K."/>
            <person name="Willats W.W."/>
            <person name="Wipf D."/>
            <person name="Wolf P.G."/>
            <person name="Yang L."/>
            <person name="Zimmer A.D."/>
            <person name="Zhu Q."/>
            <person name="Mitros T."/>
            <person name="Hellsten U."/>
            <person name="Loque D."/>
            <person name="Otillar R."/>
            <person name="Salamov A."/>
            <person name="Schmutz J."/>
            <person name="Shapiro H."/>
            <person name="Lindquist E."/>
            <person name="Lucas S."/>
            <person name="Rokhsar D."/>
            <person name="Grigoriev I.V."/>
        </authorList>
    </citation>
    <scope>NUCLEOTIDE SEQUENCE [LARGE SCALE GENOMIC DNA]</scope>
</reference>
<proteinExistence type="predicted"/>
<feature type="signal peptide" evidence="1">
    <location>
        <begin position="1"/>
        <end position="16"/>
    </location>
</feature>